<dbReference type="EMBL" id="ML122266">
    <property type="protein sequence ID" value="RPD60451.1"/>
    <property type="molecule type" value="Genomic_DNA"/>
</dbReference>
<accession>A0A5C2S9T5</accession>
<dbReference type="OrthoDB" id="2739947at2759"/>
<dbReference type="Proteomes" id="UP000313359">
    <property type="component" value="Unassembled WGS sequence"/>
</dbReference>
<name>A0A5C2S9T5_9APHY</name>
<sequence length="189" mass="20883">MMLGSGASLHRDQTAADIFWENIWTANGVVHRVLHVCVTWGISVVLVQTGVCPEEGKLPDVWHDHALSLQAVRVDDDGPENLDVHGAPAALPNANQINHGPNAFYVVDGRVALAKPVPWHHRVTVRPAREGETWHYHQCAPRKDHGPPPPVLPVNKGSHVEFTALRFSTQVQSYRTAVGVVRHDRPARD</sequence>
<proteinExistence type="predicted"/>
<evidence type="ECO:0000313" key="1">
    <source>
        <dbReference type="EMBL" id="RPD60451.1"/>
    </source>
</evidence>
<organism evidence="1 2">
    <name type="scientific">Lentinus tigrinus ALCF2SS1-6</name>
    <dbReference type="NCBI Taxonomy" id="1328759"/>
    <lineage>
        <taxon>Eukaryota</taxon>
        <taxon>Fungi</taxon>
        <taxon>Dikarya</taxon>
        <taxon>Basidiomycota</taxon>
        <taxon>Agaricomycotina</taxon>
        <taxon>Agaricomycetes</taxon>
        <taxon>Polyporales</taxon>
        <taxon>Polyporaceae</taxon>
        <taxon>Lentinus</taxon>
    </lineage>
</organism>
<protein>
    <submittedName>
        <fullName evidence="1">Uncharacterized protein</fullName>
    </submittedName>
</protein>
<reference evidence="1" key="1">
    <citation type="journal article" date="2018" name="Genome Biol. Evol.">
        <title>Genomics and development of Lentinus tigrinus, a white-rot wood-decaying mushroom with dimorphic fruiting bodies.</title>
        <authorList>
            <person name="Wu B."/>
            <person name="Xu Z."/>
            <person name="Knudson A."/>
            <person name="Carlson A."/>
            <person name="Chen N."/>
            <person name="Kovaka S."/>
            <person name="LaButti K."/>
            <person name="Lipzen A."/>
            <person name="Pennachio C."/>
            <person name="Riley R."/>
            <person name="Schakwitz W."/>
            <person name="Umezawa K."/>
            <person name="Ohm R.A."/>
            <person name="Grigoriev I.V."/>
            <person name="Nagy L.G."/>
            <person name="Gibbons J."/>
            <person name="Hibbett D."/>
        </authorList>
    </citation>
    <scope>NUCLEOTIDE SEQUENCE [LARGE SCALE GENOMIC DNA]</scope>
    <source>
        <strain evidence="1">ALCF2SS1-6</strain>
    </source>
</reference>
<evidence type="ECO:0000313" key="2">
    <source>
        <dbReference type="Proteomes" id="UP000313359"/>
    </source>
</evidence>
<dbReference type="AlphaFoldDB" id="A0A5C2S9T5"/>
<keyword evidence="2" id="KW-1185">Reference proteome</keyword>
<gene>
    <name evidence="1" type="ORF">L227DRAFT_502136</name>
</gene>